<dbReference type="InterPro" id="IPR056590">
    <property type="entry name" value="Mua-3/Mup-4_EGF"/>
</dbReference>
<evidence type="ECO:0000256" key="1">
    <source>
        <dbReference type="ARBA" id="ARBA00022536"/>
    </source>
</evidence>
<feature type="domain" description="EGF-like" evidence="6">
    <location>
        <begin position="248"/>
        <end position="287"/>
    </location>
</feature>
<gene>
    <name evidence="8" type="ORF">TELCIR_07547</name>
</gene>
<dbReference type="PANTHER" id="PTHR24039:SF40">
    <property type="entry name" value="TRANSMEMBRANE MATRIX RECEPTOR MUP-4"/>
    <property type="match status" value="1"/>
</dbReference>
<evidence type="ECO:0000313" key="8">
    <source>
        <dbReference type="EMBL" id="PIO70595.1"/>
    </source>
</evidence>
<keyword evidence="2" id="KW-0732">Signal</keyword>
<keyword evidence="4" id="KW-1015">Disulfide bond</keyword>
<keyword evidence="3" id="KW-0677">Repeat</keyword>
<accession>A0A2G9UK22</accession>
<evidence type="ECO:0000256" key="3">
    <source>
        <dbReference type="ARBA" id="ARBA00022737"/>
    </source>
</evidence>
<feature type="domain" description="EGF-like" evidence="6">
    <location>
        <begin position="146"/>
        <end position="185"/>
    </location>
</feature>
<evidence type="ECO:0000256" key="5">
    <source>
        <dbReference type="PROSITE-ProRule" id="PRU00076"/>
    </source>
</evidence>
<proteinExistence type="predicted"/>
<feature type="non-terminal residue" evidence="8">
    <location>
        <position position="1"/>
    </location>
</feature>
<dbReference type="SMART" id="SM00179">
    <property type="entry name" value="EGF_CA"/>
    <property type="match status" value="9"/>
</dbReference>
<dbReference type="Gene3D" id="3.40.50.410">
    <property type="entry name" value="von Willebrand factor, type A domain"/>
    <property type="match status" value="1"/>
</dbReference>
<reference evidence="8 9" key="1">
    <citation type="submission" date="2015-09" db="EMBL/GenBank/DDBJ databases">
        <title>Draft genome of the parasitic nematode Teladorsagia circumcincta isolate WARC Sus (inbred).</title>
        <authorList>
            <person name="Mitreva M."/>
        </authorList>
    </citation>
    <scope>NUCLEOTIDE SEQUENCE [LARGE SCALE GENOMIC DNA]</scope>
    <source>
        <strain evidence="8 9">S</strain>
    </source>
</reference>
<keyword evidence="1 5" id="KW-0245">EGF-like domain</keyword>
<dbReference type="Proteomes" id="UP000230423">
    <property type="component" value="Unassembled WGS sequence"/>
</dbReference>
<sequence length="919" mass="101693">DVCTNMDCAAEAECRETPMGPMCQCMSGFVDVSRQHGRPPGRICRAVVNECAEGKHDCSRHAACIDTADGFTCRCHDNYRDESPSPSVSPGRVCIRAFVPDPPECEVSDPMSCDQHKSEVCVFVHGTYKCRCASGYSRLPDGRCLAINECEHQRLNTCGQNAECIDLAEGYTCQCRSGFADVSPAGQPGRLCKARVNECSNKEKYRVDCDENAICVDTDDSFTCQCRPGFADISAAFNRLPGRRCIEAINECSIKGLNDCSEFALCEDAKEGYVCSCRNGYVDASPNATHYPGRKPRCGTNEICTDRGQRGHHSCQCADNAFRYDDGTCRVYSACSRNTDCDPNAVCLNVFDSYSCQCRPGYIDMSPDPERRPGRRCKELVNECATTNNECSPFAKCIDLTEGYACQCLEGYVDISSKHKLPPGRRCSQSNNECAFKHLNTCDDNADCVDSHDGYTCQCFAGFIDVSSNANLPPGRVCTVQTTCPKQKTDLVFLIDGSGSIGSYVFKNEVLRFVREFVELFEIGLDQTRVALIQYSDQIRHEFDLDQYTDKAAVLRAITETQYLTGLTRTGAAIQHMVQEGFSERRGARPQAPDIARVAIVLTDGRSQDNVTGPAESARKLSITTFSIGVTDHVLASELEAIAGSPTRWFYVDKFKDLDTRLRSMIQKAACPTPVKTESPPQGTCNPRTQTGCDRSLNEYCAEENGRTHCICPAGFHRHPTTRVCGGSLCNPQLITSCVYPEECLITPYNNHRCACPDGYSRDYRTGFCVSVKEVHVFPQHDADCHNGGQRCGQNEYCASDRTGHWYCECKTGFERSHADGNFPGLVCKELVNECSSPRLNDCDQNAICVDTVEAYTCICRPGYTDMDEFRNPGRRCHKGQWSRSNTLAELRNRPFQKRPTTAAPSAKMIVIGMLAAHK</sequence>
<feature type="domain" description="EGF-like" evidence="6">
    <location>
        <begin position="47"/>
        <end position="85"/>
    </location>
</feature>
<dbReference type="InterPro" id="IPR000152">
    <property type="entry name" value="EGF-type_Asp/Asn_hydroxyl_site"/>
</dbReference>
<feature type="domain" description="EGF-like" evidence="6">
    <location>
        <begin position="195"/>
        <end position="236"/>
    </location>
</feature>
<dbReference type="CDD" id="cd00054">
    <property type="entry name" value="EGF_CA"/>
    <property type="match status" value="5"/>
</dbReference>
<dbReference type="SUPFAM" id="SSF57196">
    <property type="entry name" value="EGF/Laminin"/>
    <property type="match status" value="4"/>
</dbReference>
<feature type="domain" description="EGF-like" evidence="6">
    <location>
        <begin position="831"/>
        <end position="878"/>
    </location>
</feature>
<dbReference type="InterPro" id="IPR009030">
    <property type="entry name" value="Growth_fac_rcpt_cys_sf"/>
</dbReference>
<comment type="caution">
    <text evidence="5">Lacks conserved residue(s) required for the propagation of feature annotation.</text>
</comment>
<evidence type="ECO:0000259" key="7">
    <source>
        <dbReference type="PROSITE" id="PS50234"/>
    </source>
</evidence>
<evidence type="ECO:0000259" key="6">
    <source>
        <dbReference type="PROSITE" id="PS50026"/>
    </source>
</evidence>
<dbReference type="Gene3D" id="2.10.25.10">
    <property type="entry name" value="Laminin"/>
    <property type="match status" value="10"/>
</dbReference>
<dbReference type="PROSITE" id="PS50234">
    <property type="entry name" value="VWFA"/>
    <property type="match status" value="1"/>
</dbReference>
<dbReference type="PANTHER" id="PTHR24039">
    <property type="entry name" value="FIBRILLIN-RELATED"/>
    <property type="match status" value="1"/>
</dbReference>
<dbReference type="SMART" id="SM00327">
    <property type="entry name" value="VWA"/>
    <property type="match status" value="1"/>
</dbReference>
<dbReference type="AlphaFoldDB" id="A0A2G9UK22"/>
<dbReference type="InterPro" id="IPR049883">
    <property type="entry name" value="NOTCH1_EGF-like"/>
</dbReference>
<dbReference type="InterPro" id="IPR013032">
    <property type="entry name" value="EGF-like_CS"/>
</dbReference>
<dbReference type="Pfam" id="PF07645">
    <property type="entry name" value="EGF_CA"/>
    <property type="match status" value="7"/>
</dbReference>
<organism evidence="8 9">
    <name type="scientific">Teladorsagia circumcincta</name>
    <name type="common">Brown stomach worm</name>
    <name type="synonym">Ostertagia circumcincta</name>
    <dbReference type="NCBI Taxonomy" id="45464"/>
    <lineage>
        <taxon>Eukaryota</taxon>
        <taxon>Metazoa</taxon>
        <taxon>Ecdysozoa</taxon>
        <taxon>Nematoda</taxon>
        <taxon>Chromadorea</taxon>
        <taxon>Rhabditida</taxon>
        <taxon>Rhabditina</taxon>
        <taxon>Rhabditomorpha</taxon>
        <taxon>Strongyloidea</taxon>
        <taxon>Trichostrongylidae</taxon>
        <taxon>Teladorsagia</taxon>
    </lineage>
</organism>
<dbReference type="EMBL" id="KZ346218">
    <property type="protein sequence ID" value="PIO70595.1"/>
    <property type="molecule type" value="Genomic_DNA"/>
</dbReference>
<dbReference type="SUPFAM" id="SSF53300">
    <property type="entry name" value="vWA-like"/>
    <property type="match status" value="1"/>
</dbReference>
<dbReference type="SUPFAM" id="SSF57184">
    <property type="entry name" value="Growth factor receptor domain"/>
    <property type="match status" value="1"/>
</dbReference>
<name>A0A2G9UK22_TELCI</name>
<dbReference type="PROSITE" id="PS00010">
    <property type="entry name" value="ASX_HYDROXYL"/>
    <property type="match status" value="8"/>
</dbReference>
<dbReference type="FunFam" id="3.40.50.410:FF:000047">
    <property type="entry name" value="von Willebrand factor A domain containing 2"/>
    <property type="match status" value="1"/>
</dbReference>
<dbReference type="InterPro" id="IPR001881">
    <property type="entry name" value="EGF-like_Ca-bd_dom"/>
</dbReference>
<dbReference type="OrthoDB" id="10060424at2759"/>
<dbReference type="PRINTS" id="PR00453">
    <property type="entry name" value="VWFADOMAIN"/>
</dbReference>
<evidence type="ECO:0000256" key="2">
    <source>
        <dbReference type="ARBA" id="ARBA00022729"/>
    </source>
</evidence>
<dbReference type="SMART" id="SM00181">
    <property type="entry name" value="EGF"/>
    <property type="match status" value="12"/>
</dbReference>
<dbReference type="Pfam" id="PF12661">
    <property type="entry name" value="hEGF"/>
    <property type="match status" value="2"/>
</dbReference>
<dbReference type="GO" id="GO:0005509">
    <property type="term" value="F:calcium ion binding"/>
    <property type="evidence" value="ECO:0007669"/>
    <property type="project" value="InterPro"/>
</dbReference>
<dbReference type="PROSITE" id="PS50026">
    <property type="entry name" value="EGF_3"/>
    <property type="match status" value="8"/>
</dbReference>
<feature type="domain" description="VWFA" evidence="7">
    <location>
        <begin position="490"/>
        <end position="666"/>
    </location>
</feature>
<dbReference type="InterPro" id="IPR002035">
    <property type="entry name" value="VWF_A"/>
</dbReference>
<dbReference type="Pfam" id="PF00092">
    <property type="entry name" value="VWA"/>
    <property type="match status" value="1"/>
</dbReference>
<feature type="domain" description="EGF-like" evidence="6">
    <location>
        <begin position="331"/>
        <end position="368"/>
    </location>
</feature>
<evidence type="ECO:0000313" key="9">
    <source>
        <dbReference type="Proteomes" id="UP000230423"/>
    </source>
</evidence>
<dbReference type="Pfam" id="PF23427">
    <property type="entry name" value="EGF_4"/>
    <property type="match status" value="1"/>
</dbReference>
<dbReference type="InterPro" id="IPR000742">
    <property type="entry name" value="EGF"/>
</dbReference>
<feature type="domain" description="EGF-like" evidence="6">
    <location>
        <begin position="430"/>
        <end position="469"/>
    </location>
</feature>
<evidence type="ECO:0000256" key="4">
    <source>
        <dbReference type="ARBA" id="ARBA00023157"/>
    </source>
</evidence>
<feature type="domain" description="EGF-like" evidence="6">
    <location>
        <begin position="380"/>
        <end position="418"/>
    </location>
</feature>
<keyword evidence="9" id="KW-1185">Reference proteome</keyword>
<dbReference type="InterPro" id="IPR036465">
    <property type="entry name" value="vWFA_dom_sf"/>
</dbReference>
<protein>
    <submittedName>
        <fullName evidence="8">von Willebrand factor type A domain protein</fullName>
    </submittedName>
</protein>